<feature type="region of interest" description="Disordered" evidence="1">
    <location>
        <begin position="211"/>
        <end position="234"/>
    </location>
</feature>
<feature type="domain" description="Wolframin OB-fold" evidence="3">
    <location>
        <begin position="713"/>
        <end position="827"/>
    </location>
</feature>
<feature type="transmembrane region" description="Helical" evidence="2">
    <location>
        <begin position="286"/>
        <end position="311"/>
    </location>
</feature>
<dbReference type="Ensembl" id="ENSOABT00000030136.2">
    <property type="protein sequence ID" value="ENSOABP00000029322.2"/>
    <property type="gene ID" value="ENSOABG00000013612.2"/>
</dbReference>
<keyword evidence="2" id="KW-0472">Membrane</keyword>
<dbReference type="PRINTS" id="PR02061">
    <property type="entry name" value="WOLFRAMIN"/>
</dbReference>
<dbReference type="Pfam" id="PF20023">
    <property type="entry name" value="WSLR"/>
    <property type="match status" value="2"/>
</dbReference>
<dbReference type="OMA" id="PPAWETK"/>
<dbReference type="InterPro" id="IPR045460">
    <property type="entry name" value="Wolframin_EF-hand"/>
</dbReference>
<organism evidence="6 7">
    <name type="scientific">Oreochromis aureus</name>
    <name type="common">Israeli tilapia</name>
    <name type="synonym">Chromis aureus</name>
    <dbReference type="NCBI Taxonomy" id="47969"/>
    <lineage>
        <taxon>Eukaryota</taxon>
        <taxon>Metazoa</taxon>
        <taxon>Chordata</taxon>
        <taxon>Craniata</taxon>
        <taxon>Vertebrata</taxon>
        <taxon>Euteleostomi</taxon>
        <taxon>Actinopterygii</taxon>
        <taxon>Neopterygii</taxon>
        <taxon>Teleostei</taxon>
        <taxon>Neoteleostei</taxon>
        <taxon>Acanthomorphata</taxon>
        <taxon>Ovalentaria</taxon>
        <taxon>Cichlomorphae</taxon>
        <taxon>Cichliformes</taxon>
        <taxon>Cichlidae</taxon>
        <taxon>African cichlids</taxon>
        <taxon>Pseudocrenilabrinae</taxon>
        <taxon>Oreochromini</taxon>
        <taxon>Oreochromis</taxon>
    </lineage>
</organism>
<dbReference type="GO" id="GO:0005789">
    <property type="term" value="C:endoplasmic reticulum membrane"/>
    <property type="evidence" value="ECO:0007669"/>
    <property type="project" value="TreeGrafter"/>
</dbReference>
<feature type="transmembrane region" description="Helical" evidence="2">
    <location>
        <begin position="351"/>
        <end position="368"/>
    </location>
</feature>
<dbReference type="Proteomes" id="UP000472276">
    <property type="component" value="Unassembled WGS sequence"/>
</dbReference>
<protein>
    <recommendedName>
        <fullName evidence="8">Wolfram syndrome 1a (wolframin)</fullName>
    </recommendedName>
</protein>
<evidence type="ECO:0000256" key="2">
    <source>
        <dbReference type="SAM" id="Phobius"/>
    </source>
</evidence>
<feature type="transmembrane region" description="Helical" evidence="2">
    <location>
        <begin position="474"/>
        <end position="495"/>
    </location>
</feature>
<dbReference type="Pfam" id="PF19914">
    <property type="entry name" value="WEF-hand"/>
    <property type="match status" value="1"/>
</dbReference>
<evidence type="ECO:0000259" key="4">
    <source>
        <dbReference type="Pfam" id="PF19914"/>
    </source>
</evidence>
<dbReference type="InterPro" id="IPR026208">
    <property type="entry name" value="Wolframin"/>
</dbReference>
<feature type="transmembrane region" description="Helical" evidence="2">
    <location>
        <begin position="507"/>
        <end position="528"/>
    </location>
</feature>
<evidence type="ECO:0000256" key="1">
    <source>
        <dbReference type="SAM" id="MobiDB-lite"/>
    </source>
</evidence>
<dbReference type="Pfam" id="PF19913">
    <property type="entry name" value="WCOB"/>
    <property type="match status" value="1"/>
</dbReference>
<accession>A0A668TTU8</accession>
<evidence type="ECO:0000259" key="5">
    <source>
        <dbReference type="Pfam" id="PF20053"/>
    </source>
</evidence>
<feature type="transmembrane region" description="Helical" evidence="2">
    <location>
        <begin position="579"/>
        <end position="598"/>
    </location>
</feature>
<dbReference type="PRINTS" id="PR02060">
    <property type="entry name" value="WOLFFAMILY"/>
</dbReference>
<keyword evidence="2" id="KW-1133">Transmembrane helix</keyword>
<feature type="transmembrane region" description="Helical" evidence="2">
    <location>
        <begin position="443"/>
        <end position="462"/>
    </location>
</feature>
<keyword evidence="2" id="KW-0812">Transmembrane</keyword>
<reference evidence="6" key="2">
    <citation type="submission" date="2025-09" db="UniProtKB">
        <authorList>
            <consortium name="Ensembl"/>
        </authorList>
    </citation>
    <scope>IDENTIFICATION</scope>
</reference>
<dbReference type="InterPro" id="IPR045458">
    <property type="entry name" value="Wolframin_Sel1-like_rpt"/>
</dbReference>
<feature type="transmembrane region" description="Helical" evidence="2">
    <location>
        <begin position="375"/>
        <end position="393"/>
    </location>
</feature>
<dbReference type="Pfam" id="PF20053">
    <property type="entry name" value="WC-rich"/>
    <property type="match status" value="1"/>
</dbReference>
<dbReference type="AlphaFoldDB" id="A0A668TTU8"/>
<reference evidence="6" key="1">
    <citation type="submission" date="2025-08" db="UniProtKB">
        <authorList>
            <consortium name="Ensembl"/>
        </authorList>
    </citation>
    <scope>IDENTIFICATION</scope>
</reference>
<dbReference type="InterPro" id="IPR045400">
    <property type="entry name" value="Wolframin_Cys-rich"/>
</dbReference>
<dbReference type="InterPro" id="IPR045461">
    <property type="entry name" value="Wolframin_OB_fold"/>
</dbReference>
<evidence type="ECO:0000313" key="7">
    <source>
        <dbReference type="Proteomes" id="UP000472276"/>
    </source>
</evidence>
<feature type="domain" description="Wolframin EF-hand" evidence="4">
    <location>
        <begin position="128"/>
        <end position="207"/>
    </location>
</feature>
<evidence type="ECO:0000259" key="3">
    <source>
        <dbReference type="Pfam" id="PF19913"/>
    </source>
</evidence>
<feature type="domain" description="Wolframin cysteine-rich" evidence="5">
    <location>
        <begin position="612"/>
        <end position="712"/>
    </location>
</feature>
<evidence type="ECO:0008006" key="8">
    <source>
        <dbReference type="Google" id="ProtNLM"/>
    </source>
</evidence>
<proteinExistence type="predicted"/>
<evidence type="ECO:0000313" key="6">
    <source>
        <dbReference type="Ensembl" id="ENSOABP00000029322.2"/>
    </source>
</evidence>
<dbReference type="GO" id="GO:0030968">
    <property type="term" value="P:endoplasmic reticulum unfolded protein response"/>
    <property type="evidence" value="ECO:0007669"/>
    <property type="project" value="TreeGrafter"/>
</dbReference>
<keyword evidence="7" id="KW-1185">Reference proteome</keyword>
<dbReference type="GO" id="GO:0055074">
    <property type="term" value="P:calcium ion homeostasis"/>
    <property type="evidence" value="ECO:0007669"/>
    <property type="project" value="InterPro"/>
</dbReference>
<sequence length="828" mass="94638">MTVNIRKPSLDIPKGPLLPLLVRHDECPDACLNTYPCMQYIKQAEIIWPFYLSSVFQLGQHYLGLAKEKDTETNNLLAVNWLIKAAKQGRRGAAKALQRCWIQKKGITPENEADVRRLSTESKFELAVRKAAMMMYWKLNPDRKKKVTVSEMLENVSQVNAVPGRRDKDSHRYLDKFIIKKYLLLLNDENNAMVDLDEFVEMTKNYAQGIAPATPKNGSQVSAKTESSAPHDSRTGYPLHAVVEIKEHLVDWASRAGVQWLSTIIPTQHVNALIFFFIISNLTVDLFAFVIPLLVFYLSFIAMIICTLRIFQRTKTWENFSALTSLLTRFEPGLDVEQAETNFGWNNLEPYLYFIFSVFFVIFSFPVADKNWIPCSELSTVAIFFTAVSYHSLSPNATAYARRAIVIEMASSLCCLTQFLPENMTALRLLGRTFATLPLGQSVVLKLSLPCLLYVYLFYLFFSMARMRGFRGTYCFLVPYLVCFMWCEFSVVLLQNSTVVGLIRTCVAYFLFLFALPVLAFGLATMLFIQVFKWFLELELTKMIVTLVICAIPVTLRLWTRFSTSILDVFRSLTHRGPVKLILLCISMVLLFFSVYVYHAEGEKVYNSTLTWSQYGHVCGPPAWETKGLAQTQIFCSHLNGHRVTWTGRFKQVRVAETENGAQSVINMLPVFVGDWLRCLYGETYPKCEPKNATEELCQLKALAKHTCHVKRFDSYRFEVTVGMIQDEHGEREDPARDIVLMASHEFRQVLLNLSPGNKVEFSTKLEGRLGARAPAFELKAVHCLDCPSSMLTGSRQVKIERNWRRTTMKALKFAFDFFFSPFLSAKI</sequence>
<feature type="transmembrane region" description="Helical" evidence="2">
    <location>
        <begin position="540"/>
        <end position="559"/>
    </location>
</feature>
<name>A0A668TTU8_OREAU</name>
<dbReference type="InterPro" id="IPR026209">
    <property type="entry name" value="Wolframin_fam"/>
</dbReference>
<dbReference type="PANTHER" id="PTHR13098:SF4">
    <property type="entry name" value="WOLFRAMIN"/>
    <property type="match status" value="1"/>
</dbReference>
<feature type="compositionally biased region" description="Polar residues" evidence="1">
    <location>
        <begin position="216"/>
        <end position="228"/>
    </location>
</feature>
<dbReference type="PANTHER" id="PTHR13098">
    <property type="entry name" value="WOLFRAMIN"/>
    <property type="match status" value="1"/>
</dbReference>